<dbReference type="PANTHER" id="PTHR43056">
    <property type="entry name" value="PEPTIDASE S9 PROLYL OLIGOPEPTIDASE"/>
    <property type="match status" value="1"/>
</dbReference>
<dbReference type="Pfam" id="PF02129">
    <property type="entry name" value="Peptidase_S15"/>
    <property type="match status" value="1"/>
</dbReference>
<dbReference type="Gene3D" id="2.60.120.260">
    <property type="entry name" value="Galactose-binding domain-like"/>
    <property type="match status" value="1"/>
</dbReference>
<dbReference type="NCBIfam" id="TIGR00976">
    <property type="entry name" value="CocE_NonD"/>
    <property type="match status" value="1"/>
</dbReference>
<dbReference type="EMBL" id="JBHLUH010000105">
    <property type="protein sequence ID" value="MFC0534217.1"/>
    <property type="molecule type" value="Genomic_DNA"/>
</dbReference>
<dbReference type="InterPro" id="IPR013736">
    <property type="entry name" value="Xaa-Pro_dipept_C"/>
</dbReference>
<dbReference type="PANTHER" id="PTHR43056:SF10">
    <property type="entry name" value="COCE_NOND FAMILY, PUTATIVE (AFU_ORTHOLOGUE AFUA_7G00600)-RELATED"/>
    <property type="match status" value="1"/>
</dbReference>
<dbReference type="InterPro" id="IPR005674">
    <property type="entry name" value="CocE/Ser_esterase"/>
</dbReference>
<keyword evidence="4" id="KW-1185">Reference proteome</keyword>
<accession>A0ABV6MHL0</accession>
<dbReference type="SMART" id="SM00939">
    <property type="entry name" value="PepX_C"/>
    <property type="match status" value="1"/>
</dbReference>
<dbReference type="SUPFAM" id="SSF53474">
    <property type="entry name" value="alpha/beta-Hydrolases"/>
    <property type="match status" value="1"/>
</dbReference>
<dbReference type="RefSeq" id="WP_377262828.1">
    <property type="nucleotide sequence ID" value="NZ_JBHLUH010000105.1"/>
</dbReference>
<dbReference type="InterPro" id="IPR008979">
    <property type="entry name" value="Galactose-bd-like_sf"/>
</dbReference>
<evidence type="ECO:0000313" key="3">
    <source>
        <dbReference type="EMBL" id="MFC0534217.1"/>
    </source>
</evidence>
<dbReference type="InterPro" id="IPR000383">
    <property type="entry name" value="Xaa-Pro-like_dom"/>
</dbReference>
<dbReference type="GO" id="GO:0016787">
    <property type="term" value="F:hydrolase activity"/>
    <property type="evidence" value="ECO:0007669"/>
    <property type="project" value="UniProtKB-KW"/>
</dbReference>
<dbReference type="SUPFAM" id="SSF49785">
    <property type="entry name" value="Galactose-binding domain-like"/>
    <property type="match status" value="1"/>
</dbReference>
<sequence>MSAVHEAVSASSGRAPYGVSVLRDVRIPTEDPAVTLSADLFLPVGAAAVPALVMLLPYRKDAVWGIRDTATFRWYARHGYASVVVDFRGCGSSDGLQRPPFDSGEAFDGVAAVEWAAKQPWCSGNVGMWGPSYGAVTSLRTASRQPPSLKAIMPIVGMTDPERDFVHPSGMRGMGSIASWGSQQLLYQLLPPLREYHSAVEQQRWLSRMHAAEPWVLDLVRRGPGDPEWRLRAIEASNVTVPAFCIGGWRDFFLEGTFRAYEQIDAPKKLLVGPWMHDLPDAQPVEPVNFRQLSLRWWDYWLNGVDNGVMDEPAVTLYLQGDKPRWHQFPSWPPTQDEVRLATAGNTALVRLADNETGGDPSGIIGEAPMDPTVGILSGLSTAPGGGSGRALDQHDDDMRSLTCTSEALTDALVIAGRPRVALRLEKGRSPARVAIRLAEVDPRGSSNLIGAGEVAHPGTACTVTLTPTYHEVAAGNRLRVVVSDADFPRLWPVSGAAEGGHRLRVAAAELNLPVVSDPVSVEVSLPAPEQAAPESSGVALQRPSWTLTRDHVNDTVKVSVAHEMVAPTPESRHLLEIYKDMTASVNRRNPSAAVARGTASAIARLTSGETVDVRASLQITGAALSADAEIHVDGLTVFSRRWDLAVPGPTPEAPGE</sequence>
<dbReference type="Gene3D" id="3.40.50.1820">
    <property type="entry name" value="alpha/beta hydrolase"/>
    <property type="match status" value="2"/>
</dbReference>
<name>A0ABV6MHL0_9ACTN</name>
<keyword evidence="1 3" id="KW-0378">Hydrolase</keyword>
<dbReference type="Proteomes" id="UP001589867">
    <property type="component" value="Unassembled WGS sequence"/>
</dbReference>
<dbReference type="InterPro" id="IPR050585">
    <property type="entry name" value="Xaa-Pro_dipeptidyl-ppase/CocE"/>
</dbReference>
<evidence type="ECO:0000259" key="2">
    <source>
        <dbReference type="SMART" id="SM00939"/>
    </source>
</evidence>
<protein>
    <submittedName>
        <fullName evidence="3">CocE/NonD family hydrolase</fullName>
    </submittedName>
</protein>
<dbReference type="InterPro" id="IPR029058">
    <property type="entry name" value="AB_hydrolase_fold"/>
</dbReference>
<feature type="domain" description="Xaa-Pro dipeptidyl-peptidase C-terminal" evidence="2">
    <location>
        <begin position="295"/>
        <end position="512"/>
    </location>
</feature>
<evidence type="ECO:0000256" key="1">
    <source>
        <dbReference type="ARBA" id="ARBA00022801"/>
    </source>
</evidence>
<proteinExistence type="predicted"/>
<dbReference type="Pfam" id="PF08530">
    <property type="entry name" value="PepX_C"/>
    <property type="match status" value="1"/>
</dbReference>
<reference evidence="3 4" key="1">
    <citation type="submission" date="2024-09" db="EMBL/GenBank/DDBJ databases">
        <authorList>
            <person name="Sun Q."/>
            <person name="Mori K."/>
        </authorList>
    </citation>
    <scope>NUCLEOTIDE SEQUENCE [LARGE SCALE GENOMIC DNA]</scope>
    <source>
        <strain evidence="3 4">TBRC 3947</strain>
    </source>
</reference>
<comment type="caution">
    <text evidence="3">The sequence shown here is derived from an EMBL/GenBank/DDBJ whole genome shotgun (WGS) entry which is preliminary data.</text>
</comment>
<gene>
    <name evidence="3" type="ORF">ACFFIA_42185</name>
</gene>
<organism evidence="3 4">
    <name type="scientific">Phytohabitans kaempferiae</name>
    <dbReference type="NCBI Taxonomy" id="1620943"/>
    <lineage>
        <taxon>Bacteria</taxon>
        <taxon>Bacillati</taxon>
        <taxon>Actinomycetota</taxon>
        <taxon>Actinomycetes</taxon>
        <taxon>Micromonosporales</taxon>
        <taxon>Micromonosporaceae</taxon>
    </lineage>
</organism>
<evidence type="ECO:0000313" key="4">
    <source>
        <dbReference type="Proteomes" id="UP001589867"/>
    </source>
</evidence>